<dbReference type="Pfam" id="PF02633">
    <property type="entry name" value="Creatininase"/>
    <property type="match status" value="1"/>
</dbReference>
<keyword evidence="3" id="KW-0378">Hydrolase</keyword>
<dbReference type="AlphaFoldDB" id="A0A7C4D7I8"/>
<dbReference type="GO" id="GO:0009231">
    <property type="term" value="P:riboflavin biosynthetic process"/>
    <property type="evidence" value="ECO:0007669"/>
    <property type="project" value="TreeGrafter"/>
</dbReference>
<name>A0A7C4D7I8_STAMA</name>
<evidence type="ECO:0000256" key="1">
    <source>
        <dbReference type="ARBA" id="ARBA00001947"/>
    </source>
</evidence>
<dbReference type="PANTHER" id="PTHR35005:SF1">
    <property type="entry name" value="2-AMINO-5-FORMYLAMINO-6-RIBOSYLAMINOPYRIMIDIN-4(3H)-ONE 5'-MONOPHOSPHATE DEFORMYLASE"/>
    <property type="match status" value="1"/>
</dbReference>
<organism evidence="5">
    <name type="scientific">Staphylothermus marinus</name>
    <dbReference type="NCBI Taxonomy" id="2280"/>
    <lineage>
        <taxon>Archaea</taxon>
        <taxon>Thermoproteota</taxon>
        <taxon>Thermoprotei</taxon>
        <taxon>Desulfurococcales</taxon>
        <taxon>Desulfurococcaceae</taxon>
        <taxon>Staphylothermus</taxon>
    </lineage>
</organism>
<evidence type="ECO:0000256" key="2">
    <source>
        <dbReference type="ARBA" id="ARBA00022723"/>
    </source>
</evidence>
<evidence type="ECO:0000313" key="5">
    <source>
        <dbReference type="EMBL" id="HGM58960.1"/>
    </source>
</evidence>
<dbReference type="PANTHER" id="PTHR35005">
    <property type="entry name" value="3-DEHYDRO-SCYLLO-INOSOSE HYDROLASE"/>
    <property type="match status" value="1"/>
</dbReference>
<dbReference type="SUPFAM" id="SSF102215">
    <property type="entry name" value="Creatininase"/>
    <property type="match status" value="1"/>
</dbReference>
<protein>
    <recommendedName>
        <fullName evidence="6">Creatininase family protein</fullName>
    </recommendedName>
</protein>
<dbReference type="InterPro" id="IPR024087">
    <property type="entry name" value="Creatininase-like_sf"/>
</dbReference>
<dbReference type="GO" id="GO:0046872">
    <property type="term" value="F:metal ion binding"/>
    <property type="evidence" value="ECO:0007669"/>
    <property type="project" value="UniProtKB-KW"/>
</dbReference>
<keyword evidence="2" id="KW-0479">Metal-binding</keyword>
<accession>A0A7C4D7I8</accession>
<proteinExistence type="predicted"/>
<dbReference type="GO" id="GO:0016811">
    <property type="term" value="F:hydrolase activity, acting on carbon-nitrogen (but not peptide) bonds, in linear amides"/>
    <property type="evidence" value="ECO:0007669"/>
    <property type="project" value="TreeGrafter"/>
</dbReference>
<dbReference type="InterPro" id="IPR003785">
    <property type="entry name" value="Creatininase/forma_Hydrolase"/>
</dbReference>
<gene>
    <name evidence="5" type="ORF">ENU14_05195</name>
</gene>
<sequence>MLIDVASTTVIPRDCTNRIAIIPIGSLEYHGGLLPLNIDSIISSKIIDYCISDVDPNICLLKYPVLQYGFSPEWLSFSGTVSIDSETYKRLIYSILKSIEFNVSPLGFIIVNAHGSNYYPLKSLVNEYYMERRIPIVIIDIWRIAGKYGITYCHACELEAELYHRFMGIEVKASNNIYCREIDGIYTEYSVGRCGELSVSIDDFLKSICKYFGIAVETIAKHKR</sequence>
<dbReference type="EMBL" id="DTBJ01000041">
    <property type="protein sequence ID" value="HGM58960.1"/>
    <property type="molecule type" value="Genomic_DNA"/>
</dbReference>
<evidence type="ECO:0000256" key="4">
    <source>
        <dbReference type="ARBA" id="ARBA00022833"/>
    </source>
</evidence>
<reference evidence="5" key="1">
    <citation type="journal article" date="2020" name="mSystems">
        <title>Genome- and Community-Level Interaction Insights into Carbon Utilization and Element Cycling Functions of Hydrothermarchaeota in Hydrothermal Sediment.</title>
        <authorList>
            <person name="Zhou Z."/>
            <person name="Liu Y."/>
            <person name="Xu W."/>
            <person name="Pan J."/>
            <person name="Luo Z.H."/>
            <person name="Li M."/>
        </authorList>
    </citation>
    <scope>NUCLEOTIDE SEQUENCE [LARGE SCALE GENOMIC DNA]</scope>
    <source>
        <strain evidence="5">SpSt-642</strain>
    </source>
</reference>
<comment type="caution">
    <text evidence="5">The sequence shown here is derived from an EMBL/GenBank/DDBJ whole genome shotgun (WGS) entry which is preliminary data.</text>
</comment>
<comment type="cofactor">
    <cofactor evidence="1">
        <name>Zn(2+)</name>
        <dbReference type="ChEBI" id="CHEBI:29105"/>
    </cofactor>
</comment>
<keyword evidence="4" id="KW-0862">Zinc</keyword>
<dbReference type="Gene3D" id="3.40.50.10310">
    <property type="entry name" value="Creatininase"/>
    <property type="match status" value="1"/>
</dbReference>
<evidence type="ECO:0008006" key="6">
    <source>
        <dbReference type="Google" id="ProtNLM"/>
    </source>
</evidence>
<evidence type="ECO:0000256" key="3">
    <source>
        <dbReference type="ARBA" id="ARBA00022801"/>
    </source>
</evidence>